<dbReference type="PANTHER" id="PTHR43141">
    <property type="entry name" value="CYTOCHROME BD2 SUBUNIT II"/>
    <property type="match status" value="1"/>
</dbReference>
<keyword evidence="8" id="KW-0249">Electron transport</keyword>
<evidence type="ECO:0000256" key="3">
    <source>
        <dbReference type="ARBA" id="ARBA00022448"/>
    </source>
</evidence>
<evidence type="ECO:0000313" key="13">
    <source>
        <dbReference type="EMBL" id="PZR12761.1"/>
    </source>
</evidence>
<evidence type="ECO:0000256" key="8">
    <source>
        <dbReference type="ARBA" id="ARBA00022982"/>
    </source>
</evidence>
<dbReference type="GO" id="GO:0009055">
    <property type="term" value="F:electron transfer activity"/>
    <property type="evidence" value="ECO:0007669"/>
    <property type="project" value="TreeGrafter"/>
</dbReference>
<feature type="transmembrane region" description="Helical" evidence="12">
    <location>
        <begin position="231"/>
        <end position="249"/>
    </location>
</feature>
<dbReference type="GO" id="GO:0070069">
    <property type="term" value="C:cytochrome complex"/>
    <property type="evidence" value="ECO:0007669"/>
    <property type="project" value="TreeGrafter"/>
</dbReference>
<evidence type="ECO:0000256" key="9">
    <source>
        <dbReference type="ARBA" id="ARBA00022989"/>
    </source>
</evidence>
<accession>A0A2W5VQK1</accession>
<evidence type="ECO:0000256" key="1">
    <source>
        <dbReference type="ARBA" id="ARBA00004651"/>
    </source>
</evidence>
<evidence type="ECO:0000256" key="2">
    <source>
        <dbReference type="ARBA" id="ARBA00007543"/>
    </source>
</evidence>
<keyword evidence="5" id="KW-0349">Heme</keyword>
<reference evidence="13 14" key="1">
    <citation type="submission" date="2017-08" db="EMBL/GenBank/DDBJ databases">
        <title>Infants hospitalized years apart are colonized by the same room-sourced microbial strains.</title>
        <authorList>
            <person name="Brooks B."/>
            <person name="Olm M.R."/>
            <person name="Firek B.A."/>
            <person name="Baker R."/>
            <person name="Thomas B.C."/>
            <person name="Morowitz M.J."/>
            <person name="Banfield J.F."/>
        </authorList>
    </citation>
    <scope>NUCLEOTIDE SEQUENCE [LARGE SCALE GENOMIC DNA]</scope>
    <source>
        <strain evidence="13">S2_003_000_R2_14</strain>
    </source>
</reference>
<evidence type="ECO:0000313" key="14">
    <source>
        <dbReference type="Proteomes" id="UP000249061"/>
    </source>
</evidence>
<feature type="transmembrane region" description="Helical" evidence="12">
    <location>
        <begin position="55"/>
        <end position="74"/>
    </location>
</feature>
<gene>
    <name evidence="13" type="primary">cydB</name>
    <name evidence="13" type="ORF">DI536_14420</name>
</gene>
<dbReference type="GO" id="GO:0016682">
    <property type="term" value="F:oxidoreductase activity, acting on diphenols and related substances as donors, oxygen as acceptor"/>
    <property type="evidence" value="ECO:0007669"/>
    <property type="project" value="TreeGrafter"/>
</dbReference>
<dbReference type="AlphaFoldDB" id="A0A2W5VQK1"/>
<sequence length="337" mass="36401">MPELWFWLVGLMFIAWATLDGFDFGVGILHRFIARTDTERRQVIGSIGPVWDGNEVWLVAAGGSTLLAFPRLLAAGFSGLYLPVIFAVWAIMLRGASLELRSHLGSPLWRSFFDVTFFISSLLVPLLFGAALGNVLRGVPLTPEGWFELPLFASWSPFGELGVLDWFTVSCGVFVTVALTAHGANWLVLKTDGAVQQKAVFLQPFLFLATLVCWVASGVVTFVVAPPNLNAPFFIGLVLSIGGAVFAVVRRSHAFFGSSAFVVGSLVTAIGGMFPVVLRSRPTPELSLTATSAASHGAGIDGALVWWIPGVLIAAAYFWWVMRHFRGRVSADDHSAS</sequence>
<dbReference type="Pfam" id="PF02322">
    <property type="entry name" value="Cyt_bd_oxida_II"/>
    <property type="match status" value="1"/>
</dbReference>
<dbReference type="InterPro" id="IPR003317">
    <property type="entry name" value="Cyt-d_oxidase_su2"/>
</dbReference>
<keyword evidence="3" id="KW-0813">Transport</keyword>
<dbReference type="PANTHER" id="PTHR43141:SF5">
    <property type="entry name" value="CYTOCHROME BD-I UBIQUINOL OXIDASE SUBUNIT 2"/>
    <property type="match status" value="1"/>
</dbReference>
<evidence type="ECO:0000256" key="11">
    <source>
        <dbReference type="ARBA" id="ARBA00023136"/>
    </source>
</evidence>
<feature type="transmembrane region" description="Helical" evidence="12">
    <location>
        <begin position="112"/>
        <end position="136"/>
    </location>
</feature>
<dbReference type="GO" id="GO:0046872">
    <property type="term" value="F:metal ion binding"/>
    <property type="evidence" value="ECO:0007669"/>
    <property type="project" value="UniProtKB-KW"/>
</dbReference>
<evidence type="ECO:0000256" key="6">
    <source>
        <dbReference type="ARBA" id="ARBA00022692"/>
    </source>
</evidence>
<keyword evidence="4" id="KW-1003">Cell membrane</keyword>
<protein>
    <submittedName>
        <fullName evidence="13">Cytochrome d ubiquinol oxidase subunit II</fullName>
    </submittedName>
</protein>
<feature type="transmembrane region" description="Helical" evidence="12">
    <location>
        <begin position="298"/>
        <end position="320"/>
    </location>
</feature>
<feature type="transmembrane region" description="Helical" evidence="12">
    <location>
        <begin position="256"/>
        <end position="278"/>
    </location>
</feature>
<evidence type="ECO:0000256" key="12">
    <source>
        <dbReference type="SAM" id="Phobius"/>
    </source>
</evidence>
<evidence type="ECO:0000256" key="7">
    <source>
        <dbReference type="ARBA" id="ARBA00022723"/>
    </source>
</evidence>
<feature type="transmembrane region" description="Helical" evidence="12">
    <location>
        <begin position="6"/>
        <end position="34"/>
    </location>
</feature>
<evidence type="ECO:0000256" key="4">
    <source>
        <dbReference type="ARBA" id="ARBA00022475"/>
    </source>
</evidence>
<dbReference type="GO" id="GO:0019646">
    <property type="term" value="P:aerobic electron transport chain"/>
    <property type="evidence" value="ECO:0007669"/>
    <property type="project" value="TreeGrafter"/>
</dbReference>
<comment type="caution">
    <text evidence="13">The sequence shown here is derived from an EMBL/GenBank/DDBJ whole genome shotgun (WGS) entry which is preliminary data.</text>
</comment>
<dbReference type="NCBIfam" id="TIGR00203">
    <property type="entry name" value="cydB"/>
    <property type="match status" value="1"/>
</dbReference>
<proteinExistence type="inferred from homology"/>
<dbReference type="Proteomes" id="UP000249061">
    <property type="component" value="Unassembled WGS sequence"/>
</dbReference>
<feature type="transmembrane region" description="Helical" evidence="12">
    <location>
        <begin position="200"/>
        <end position="225"/>
    </location>
</feature>
<keyword evidence="10" id="KW-0408">Iron</keyword>
<evidence type="ECO:0000256" key="10">
    <source>
        <dbReference type="ARBA" id="ARBA00023004"/>
    </source>
</evidence>
<keyword evidence="6 12" id="KW-0812">Transmembrane</keyword>
<dbReference type="EMBL" id="QFQP01000011">
    <property type="protein sequence ID" value="PZR12761.1"/>
    <property type="molecule type" value="Genomic_DNA"/>
</dbReference>
<dbReference type="GO" id="GO:0005886">
    <property type="term" value="C:plasma membrane"/>
    <property type="evidence" value="ECO:0007669"/>
    <property type="project" value="UniProtKB-SubCell"/>
</dbReference>
<comment type="subcellular location">
    <subcellularLocation>
        <location evidence="1">Cell membrane</location>
        <topology evidence="1">Multi-pass membrane protein</topology>
    </subcellularLocation>
</comment>
<comment type="similarity">
    <text evidence="2">Belongs to the cytochrome ubiquinol oxidase subunit 2 family.</text>
</comment>
<keyword evidence="11 12" id="KW-0472">Membrane</keyword>
<keyword evidence="7" id="KW-0479">Metal-binding</keyword>
<feature type="transmembrane region" description="Helical" evidence="12">
    <location>
        <begin position="80"/>
        <end position="100"/>
    </location>
</feature>
<keyword evidence="9 12" id="KW-1133">Transmembrane helix</keyword>
<organism evidence="13 14">
    <name type="scientific">Archangium gephyra</name>
    <dbReference type="NCBI Taxonomy" id="48"/>
    <lineage>
        <taxon>Bacteria</taxon>
        <taxon>Pseudomonadati</taxon>
        <taxon>Myxococcota</taxon>
        <taxon>Myxococcia</taxon>
        <taxon>Myxococcales</taxon>
        <taxon>Cystobacterineae</taxon>
        <taxon>Archangiaceae</taxon>
        <taxon>Archangium</taxon>
    </lineage>
</organism>
<feature type="transmembrane region" description="Helical" evidence="12">
    <location>
        <begin position="166"/>
        <end position="188"/>
    </location>
</feature>
<evidence type="ECO:0000256" key="5">
    <source>
        <dbReference type="ARBA" id="ARBA00022617"/>
    </source>
</evidence>
<name>A0A2W5VQK1_9BACT</name>